<reference evidence="2" key="1">
    <citation type="submission" date="2023-03" db="EMBL/GenBank/DDBJ databases">
        <authorList>
            <person name="Julca I."/>
        </authorList>
    </citation>
    <scope>NUCLEOTIDE SEQUENCE</scope>
</reference>
<evidence type="ECO:0000313" key="3">
    <source>
        <dbReference type="Proteomes" id="UP001161247"/>
    </source>
</evidence>
<dbReference type="Proteomes" id="UP001161247">
    <property type="component" value="Chromosome 7"/>
</dbReference>
<feature type="compositionally biased region" description="Basic residues" evidence="1">
    <location>
        <begin position="260"/>
        <end position="271"/>
    </location>
</feature>
<feature type="compositionally biased region" description="Low complexity" evidence="1">
    <location>
        <begin position="49"/>
        <end position="58"/>
    </location>
</feature>
<evidence type="ECO:0000313" key="2">
    <source>
        <dbReference type="EMBL" id="CAI9112417.1"/>
    </source>
</evidence>
<dbReference type="SUPFAM" id="SSF54001">
    <property type="entry name" value="Cysteine proteinases"/>
    <property type="match status" value="1"/>
</dbReference>
<feature type="compositionally biased region" description="Basic and acidic residues" evidence="1">
    <location>
        <begin position="194"/>
        <end position="210"/>
    </location>
</feature>
<name>A0AAV1DZC4_OLDCO</name>
<dbReference type="InterPro" id="IPR038765">
    <property type="entry name" value="Papain-like_cys_pep_sf"/>
</dbReference>
<feature type="region of interest" description="Disordered" evidence="1">
    <location>
        <begin position="41"/>
        <end position="70"/>
    </location>
</feature>
<evidence type="ECO:0000256" key="1">
    <source>
        <dbReference type="SAM" id="MobiDB-lite"/>
    </source>
</evidence>
<dbReference type="AlphaFoldDB" id="A0AAV1DZC4"/>
<organism evidence="2 3">
    <name type="scientific">Oldenlandia corymbosa var. corymbosa</name>
    <dbReference type="NCBI Taxonomy" id="529605"/>
    <lineage>
        <taxon>Eukaryota</taxon>
        <taxon>Viridiplantae</taxon>
        <taxon>Streptophyta</taxon>
        <taxon>Embryophyta</taxon>
        <taxon>Tracheophyta</taxon>
        <taxon>Spermatophyta</taxon>
        <taxon>Magnoliopsida</taxon>
        <taxon>eudicotyledons</taxon>
        <taxon>Gunneridae</taxon>
        <taxon>Pentapetalae</taxon>
        <taxon>asterids</taxon>
        <taxon>lamiids</taxon>
        <taxon>Gentianales</taxon>
        <taxon>Rubiaceae</taxon>
        <taxon>Rubioideae</taxon>
        <taxon>Spermacoceae</taxon>
        <taxon>Hedyotis-Oldenlandia complex</taxon>
        <taxon>Oldenlandia</taxon>
    </lineage>
</organism>
<proteinExistence type="predicted"/>
<dbReference type="EMBL" id="OX459124">
    <property type="protein sequence ID" value="CAI9112417.1"/>
    <property type="molecule type" value="Genomic_DNA"/>
</dbReference>
<sequence length="623" mass="71900">MSKTVLDIREKEMKLKIEPDEQAKHTIKILTDAIVSMSRKLPPPTRITQHQQEQQQDPQHPEDQRHQQEQEQCREVDLQYGQICELCEMAWKATECRFATIIERLQRQVADQQQHQHQQTCDNTLQAPIDSTNFQDIEIDQAQGLEQLSETNDEDSVPVRKFLPTSKEVIVDEQQTQPQAHGTNISTTKRKRNQEKQKVSKACERRRGEMADNISDQDSTGQDRDTQVEDKTKSNHESTKLDSGVAPTTNQTGATSTYTRRTRSTGTRKRKVFKDLIIPHFGLAPVEETNNPSHSIENITGSVDSNKDVDETIEAKEYPVPSALNETKNPTPSIDKIIRRACAPSSKSLSDTRKLEMIAAAAEQVEKNSEPAISQEADELDEELTKSVEKILNKKPKRRHPARVRQLPERFRSPFMLQKKNKKKFIQWTEEKKKMTQEEALLIDFALLQREEEIGSNKDEMEFTFYERLALELEEQGLAVASLLAAKAFWFFKSYIACVFPHIELVSTQYTFTEVNLPSDKDKTPNGEDCGIYTMHHMERYDGGEYGDCTTLDFNTGNIKDYRWKYMIRILMHPVNKNKNKILEAMHQFYTNTAEEQQKEILDHVDLSSESYYNDRKTGGWVK</sequence>
<feature type="region of interest" description="Disordered" evidence="1">
    <location>
        <begin position="169"/>
        <end position="271"/>
    </location>
</feature>
<accession>A0AAV1DZC4</accession>
<protein>
    <submittedName>
        <fullName evidence="2">OLC1v1012865C1</fullName>
    </submittedName>
</protein>
<gene>
    <name evidence="2" type="ORF">OLC1_LOCUS19626</name>
</gene>
<dbReference type="Gene3D" id="3.40.395.10">
    <property type="entry name" value="Adenoviral Proteinase, Chain A"/>
    <property type="match status" value="1"/>
</dbReference>
<feature type="compositionally biased region" description="Polar residues" evidence="1">
    <location>
        <begin position="173"/>
        <end position="187"/>
    </location>
</feature>
<keyword evidence="3" id="KW-1185">Reference proteome</keyword>
<feature type="compositionally biased region" description="Basic and acidic residues" evidence="1">
    <location>
        <begin position="221"/>
        <end position="240"/>
    </location>
</feature>
<feature type="compositionally biased region" description="Basic and acidic residues" evidence="1">
    <location>
        <begin position="59"/>
        <end position="70"/>
    </location>
</feature>